<proteinExistence type="predicted"/>
<dbReference type="EMBL" id="MU866430">
    <property type="protein sequence ID" value="KAK4172387.1"/>
    <property type="molecule type" value="Genomic_DNA"/>
</dbReference>
<reference evidence="1" key="1">
    <citation type="journal article" date="2023" name="Mol. Phylogenet. Evol.">
        <title>Genome-scale phylogeny and comparative genomics of the fungal order Sordariales.</title>
        <authorList>
            <person name="Hensen N."/>
            <person name="Bonometti L."/>
            <person name="Westerberg I."/>
            <person name="Brannstrom I.O."/>
            <person name="Guillou S."/>
            <person name="Cros-Aarteil S."/>
            <person name="Calhoun S."/>
            <person name="Haridas S."/>
            <person name="Kuo A."/>
            <person name="Mondo S."/>
            <person name="Pangilinan J."/>
            <person name="Riley R."/>
            <person name="LaButti K."/>
            <person name="Andreopoulos B."/>
            <person name="Lipzen A."/>
            <person name="Chen C."/>
            <person name="Yan M."/>
            <person name="Daum C."/>
            <person name="Ng V."/>
            <person name="Clum A."/>
            <person name="Steindorff A."/>
            <person name="Ohm R.A."/>
            <person name="Martin F."/>
            <person name="Silar P."/>
            <person name="Natvig D.O."/>
            <person name="Lalanne C."/>
            <person name="Gautier V."/>
            <person name="Ament-Velasquez S.L."/>
            <person name="Kruys A."/>
            <person name="Hutchinson M.I."/>
            <person name="Powell A.J."/>
            <person name="Barry K."/>
            <person name="Miller A.N."/>
            <person name="Grigoriev I.V."/>
            <person name="Debuchy R."/>
            <person name="Gladieux P."/>
            <person name="Hiltunen Thoren M."/>
            <person name="Johannesson H."/>
        </authorList>
    </citation>
    <scope>NUCLEOTIDE SEQUENCE</scope>
    <source>
        <strain evidence="1">CBS 892.96</strain>
    </source>
</reference>
<evidence type="ECO:0008006" key="3">
    <source>
        <dbReference type="Google" id="ProtNLM"/>
    </source>
</evidence>
<name>A0AAN7A4R7_9PEZI</name>
<gene>
    <name evidence="1" type="ORF">QBC36DRAFT_143707</name>
</gene>
<keyword evidence="2" id="KW-1185">Reference proteome</keyword>
<dbReference type="Proteomes" id="UP001302321">
    <property type="component" value="Unassembled WGS sequence"/>
</dbReference>
<dbReference type="Pfam" id="PF13374">
    <property type="entry name" value="TPR_10"/>
    <property type="match status" value="1"/>
</dbReference>
<accession>A0AAN7A4R7</accession>
<reference evidence="1" key="2">
    <citation type="submission" date="2023-05" db="EMBL/GenBank/DDBJ databases">
        <authorList>
            <consortium name="Lawrence Berkeley National Laboratory"/>
            <person name="Steindorff A."/>
            <person name="Hensen N."/>
            <person name="Bonometti L."/>
            <person name="Westerberg I."/>
            <person name="Brannstrom I.O."/>
            <person name="Guillou S."/>
            <person name="Cros-Aarteil S."/>
            <person name="Calhoun S."/>
            <person name="Haridas S."/>
            <person name="Kuo A."/>
            <person name="Mondo S."/>
            <person name="Pangilinan J."/>
            <person name="Riley R."/>
            <person name="Labutti K."/>
            <person name="Andreopoulos B."/>
            <person name="Lipzen A."/>
            <person name="Chen C."/>
            <person name="Yanf M."/>
            <person name="Daum C."/>
            <person name="Ng V."/>
            <person name="Clum A."/>
            <person name="Ohm R."/>
            <person name="Martin F."/>
            <person name="Silar P."/>
            <person name="Natvig D."/>
            <person name="Lalanne C."/>
            <person name="Gautier V."/>
            <person name="Ament-Velasquez S.L."/>
            <person name="Kruys A."/>
            <person name="Hutchinson M.I."/>
            <person name="Powell A.J."/>
            <person name="Barry K."/>
            <person name="Miller A.N."/>
            <person name="Grigoriev I.V."/>
            <person name="Debuchy R."/>
            <person name="Gladieux P."/>
            <person name="Thoren M.H."/>
            <person name="Johannesson H."/>
        </authorList>
    </citation>
    <scope>NUCLEOTIDE SEQUENCE</scope>
    <source>
        <strain evidence="1">CBS 892.96</strain>
    </source>
</reference>
<evidence type="ECO:0000313" key="1">
    <source>
        <dbReference type="EMBL" id="KAK4172387.1"/>
    </source>
</evidence>
<protein>
    <recommendedName>
        <fullName evidence="3">Kinesin light chain</fullName>
    </recommendedName>
</protein>
<feature type="non-terminal residue" evidence="1">
    <location>
        <position position="1"/>
    </location>
</feature>
<dbReference type="AlphaFoldDB" id="A0AAN7A4R7"/>
<sequence length="66" mass="7681">IEVEVLALRRDVLRDKHPDMHDLAVTWNSRQRYPEALAMMQVCFQLQCKVLGQAHPSAQRSLRPLN</sequence>
<feature type="non-terminal residue" evidence="1">
    <location>
        <position position="66"/>
    </location>
</feature>
<dbReference type="InterPro" id="IPR011990">
    <property type="entry name" value="TPR-like_helical_dom_sf"/>
</dbReference>
<dbReference type="Gene3D" id="1.25.40.10">
    <property type="entry name" value="Tetratricopeptide repeat domain"/>
    <property type="match status" value="1"/>
</dbReference>
<organism evidence="1 2">
    <name type="scientific">Triangularia setosa</name>
    <dbReference type="NCBI Taxonomy" id="2587417"/>
    <lineage>
        <taxon>Eukaryota</taxon>
        <taxon>Fungi</taxon>
        <taxon>Dikarya</taxon>
        <taxon>Ascomycota</taxon>
        <taxon>Pezizomycotina</taxon>
        <taxon>Sordariomycetes</taxon>
        <taxon>Sordariomycetidae</taxon>
        <taxon>Sordariales</taxon>
        <taxon>Podosporaceae</taxon>
        <taxon>Triangularia</taxon>
    </lineage>
</organism>
<comment type="caution">
    <text evidence="1">The sequence shown here is derived from an EMBL/GenBank/DDBJ whole genome shotgun (WGS) entry which is preliminary data.</text>
</comment>
<evidence type="ECO:0000313" key="2">
    <source>
        <dbReference type="Proteomes" id="UP001302321"/>
    </source>
</evidence>